<comment type="caution">
    <text evidence="2">The sequence shown here is derived from an EMBL/GenBank/DDBJ whole genome shotgun (WGS) entry which is preliminary data.</text>
</comment>
<gene>
    <name evidence="2" type="ORF">E2C01_043520</name>
</gene>
<proteinExistence type="predicted"/>
<feature type="region of interest" description="Disordered" evidence="1">
    <location>
        <begin position="1"/>
        <end position="26"/>
    </location>
</feature>
<organism evidence="2 3">
    <name type="scientific">Portunus trituberculatus</name>
    <name type="common">Swimming crab</name>
    <name type="synonym">Neptunus trituberculatus</name>
    <dbReference type="NCBI Taxonomy" id="210409"/>
    <lineage>
        <taxon>Eukaryota</taxon>
        <taxon>Metazoa</taxon>
        <taxon>Ecdysozoa</taxon>
        <taxon>Arthropoda</taxon>
        <taxon>Crustacea</taxon>
        <taxon>Multicrustacea</taxon>
        <taxon>Malacostraca</taxon>
        <taxon>Eumalacostraca</taxon>
        <taxon>Eucarida</taxon>
        <taxon>Decapoda</taxon>
        <taxon>Pleocyemata</taxon>
        <taxon>Brachyura</taxon>
        <taxon>Eubrachyura</taxon>
        <taxon>Portunoidea</taxon>
        <taxon>Portunidae</taxon>
        <taxon>Portuninae</taxon>
        <taxon>Portunus</taxon>
    </lineage>
</organism>
<feature type="compositionally biased region" description="Acidic residues" evidence="1">
    <location>
        <begin position="40"/>
        <end position="59"/>
    </location>
</feature>
<feature type="region of interest" description="Disordered" evidence="1">
    <location>
        <begin position="135"/>
        <end position="165"/>
    </location>
</feature>
<evidence type="ECO:0000313" key="2">
    <source>
        <dbReference type="EMBL" id="MPC49708.1"/>
    </source>
</evidence>
<reference evidence="2 3" key="1">
    <citation type="submission" date="2019-05" db="EMBL/GenBank/DDBJ databases">
        <title>Another draft genome of Portunus trituberculatus and its Hox gene families provides insights of decapod evolution.</title>
        <authorList>
            <person name="Jeong J.-H."/>
            <person name="Song I."/>
            <person name="Kim S."/>
            <person name="Choi T."/>
            <person name="Kim D."/>
            <person name="Ryu S."/>
            <person name="Kim W."/>
        </authorList>
    </citation>
    <scope>NUCLEOTIDE SEQUENCE [LARGE SCALE GENOMIC DNA]</scope>
    <source>
        <tissue evidence="2">Muscle</tissue>
    </source>
</reference>
<dbReference type="EMBL" id="VSRR010009048">
    <property type="protein sequence ID" value="MPC49708.1"/>
    <property type="molecule type" value="Genomic_DNA"/>
</dbReference>
<feature type="compositionally biased region" description="Acidic residues" evidence="1">
    <location>
        <begin position="17"/>
        <end position="26"/>
    </location>
</feature>
<feature type="region of interest" description="Disordered" evidence="1">
    <location>
        <begin position="40"/>
        <end position="64"/>
    </location>
</feature>
<name>A0A5B7FXS9_PORTR</name>
<keyword evidence="3" id="KW-1185">Reference proteome</keyword>
<sequence>MSSERAQRGGAGAGFDEVNDDDDDVQDLLESYVEPLSNDELIELDEVSQEAEKEGDEEEPVRGLDIKTLKECLGGIEKALETLKEHDPNSARSSKLAHNVEKVSRFIKKSMMKKQEKPKSSIYSFFKPVRHAIPVRPANPATAGPSTSATEVSTAGPSSISSFFK</sequence>
<dbReference type="AlphaFoldDB" id="A0A5B7FXS9"/>
<evidence type="ECO:0000313" key="3">
    <source>
        <dbReference type="Proteomes" id="UP000324222"/>
    </source>
</evidence>
<dbReference type="Proteomes" id="UP000324222">
    <property type="component" value="Unassembled WGS sequence"/>
</dbReference>
<feature type="compositionally biased region" description="Polar residues" evidence="1">
    <location>
        <begin position="144"/>
        <end position="165"/>
    </location>
</feature>
<evidence type="ECO:0000256" key="1">
    <source>
        <dbReference type="SAM" id="MobiDB-lite"/>
    </source>
</evidence>
<accession>A0A5B7FXS9</accession>
<protein>
    <submittedName>
        <fullName evidence="2">Uncharacterized protein</fullName>
    </submittedName>
</protein>